<protein>
    <submittedName>
        <fullName evidence="9">Putative heme exporter protein CcmB</fullName>
    </submittedName>
</protein>
<keyword evidence="3" id="KW-0813">Transport</keyword>
<comment type="subcellular location">
    <subcellularLocation>
        <location evidence="1">Membrane</location>
        <topology evidence="1">Multi-pass membrane protein</topology>
    </subcellularLocation>
</comment>
<sequence>MTVRKSMGEGPFTQGARAPRPSAFAQYRALLAKDVRQELRTREMLTSMAVYSLLVLTVYGAALAQVGDKLQIVSFAGGLLWALIVFTSLLGLNRSFSHETESGCLEGILLAPVDRAVVFLAKATSNLLFLLAVELVTVPLFFVFFLSGAALPPTAPFMVLPLLVGTVGVAGVGTLLSTMAIDTRGKDVLLAILFIPVAFPLLYACVSATGVALAGVEGTFATFWRSLALAGAYDVVMIAAAWGLYEFVLDS</sequence>
<dbReference type="STRING" id="445975.COLSTE_02258"/>
<dbReference type="InterPro" id="IPR003544">
    <property type="entry name" value="Cyt_c_biogenesis_CcmB"/>
</dbReference>
<dbReference type="EMBL" id="ABXJ01000130">
    <property type="protein sequence ID" value="EEA89542.1"/>
    <property type="molecule type" value="Genomic_DNA"/>
</dbReference>
<evidence type="ECO:0000256" key="8">
    <source>
        <dbReference type="SAM" id="Phobius"/>
    </source>
</evidence>
<proteinExistence type="inferred from homology"/>
<dbReference type="GO" id="GO:0015232">
    <property type="term" value="F:heme transmembrane transporter activity"/>
    <property type="evidence" value="ECO:0007669"/>
    <property type="project" value="InterPro"/>
</dbReference>
<keyword evidence="4 8" id="KW-0812">Transmembrane</keyword>
<dbReference type="eggNOG" id="COG2386">
    <property type="taxonomic scope" value="Bacteria"/>
</dbReference>
<dbReference type="RefSeq" id="WP_006721884.1">
    <property type="nucleotide sequence ID" value="NZ_CP085935.1"/>
</dbReference>
<dbReference type="PRINTS" id="PR01414">
    <property type="entry name" value="CCMBBIOGNSIS"/>
</dbReference>
<feature type="transmembrane region" description="Helical" evidence="8">
    <location>
        <begin position="157"/>
        <end position="176"/>
    </location>
</feature>
<dbReference type="AlphaFoldDB" id="B6GDS5"/>
<evidence type="ECO:0000256" key="1">
    <source>
        <dbReference type="ARBA" id="ARBA00004141"/>
    </source>
</evidence>
<feature type="transmembrane region" description="Helical" evidence="8">
    <location>
        <begin position="222"/>
        <end position="245"/>
    </location>
</feature>
<feature type="transmembrane region" description="Helical" evidence="8">
    <location>
        <begin position="127"/>
        <end position="151"/>
    </location>
</feature>
<comment type="similarity">
    <text evidence="2">Belongs to the CcmB/CycW/HelB family.</text>
</comment>
<name>B6GDS5_9ACTN</name>
<keyword evidence="7 8" id="KW-0472">Membrane</keyword>
<dbReference type="GO" id="GO:1903607">
    <property type="term" value="P:cytochrome c biosynthetic process"/>
    <property type="evidence" value="ECO:0007669"/>
    <property type="project" value="TreeGrafter"/>
</dbReference>
<keyword evidence="6 8" id="KW-1133">Transmembrane helix</keyword>
<feature type="transmembrane region" description="Helical" evidence="8">
    <location>
        <begin position="45"/>
        <end position="66"/>
    </location>
</feature>
<dbReference type="PANTHER" id="PTHR30070:SF1">
    <property type="entry name" value="CYTOCHROME C BIOGENESIS B-RELATED"/>
    <property type="match status" value="1"/>
</dbReference>
<feature type="transmembrane region" description="Helical" evidence="8">
    <location>
        <begin position="72"/>
        <end position="92"/>
    </location>
</feature>
<dbReference type="PANTHER" id="PTHR30070">
    <property type="entry name" value="HEME EXPORTER PROTEIN B"/>
    <property type="match status" value="1"/>
</dbReference>
<evidence type="ECO:0000256" key="4">
    <source>
        <dbReference type="ARBA" id="ARBA00022692"/>
    </source>
</evidence>
<keyword evidence="5" id="KW-0201">Cytochrome c-type biogenesis</keyword>
<evidence type="ECO:0000313" key="9">
    <source>
        <dbReference type="EMBL" id="EEA89542.1"/>
    </source>
</evidence>
<evidence type="ECO:0000256" key="7">
    <source>
        <dbReference type="ARBA" id="ARBA00023136"/>
    </source>
</evidence>
<reference evidence="9 10" key="2">
    <citation type="submission" date="2008-10" db="EMBL/GenBank/DDBJ databases">
        <authorList>
            <person name="Fulton L."/>
            <person name="Clifton S."/>
            <person name="Fulton B."/>
            <person name="Xu J."/>
            <person name="Minx P."/>
            <person name="Pepin K.H."/>
            <person name="Johnson M."/>
            <person name="Thiruvilangam P."/>
            <person name="Bhonagiri V."/>
            <person name="Nash W.E."/>
            <person name="Mardis E.R."/>
            <person name="Wilson R.K."/>
        </authorList>
    </citation>
    <scope>NUCLEOTIDE SEQUENCE [LARGE SCALE GENOMIC DNA]</scope>
    <source>
        <strain evidence="9 10">DSM 13279</strain>
    </source>
</reference>
<evidence type="ECO:0000256" key="5">
    <source>
        <dbReference type="ARBA" id="ARBA00022748"/>
    </source>
</evidence>
<evidence type="ECO:0000313" key="10">
    <source>
        <dbReference type="Proteomes" id="UP000003560"/>
    </source>
</evidence>
<evidence type="ECO:0000256" key="6">
    <source>
        <dbReference type="ARBA" id="ARBA00022989"/>
    </source>
</evidence>
<accession>B6GDS5</accession>
<dbReference type="GeneID" id="98002322"/>
<evidence type="ECO:0000256" key="2">
    <source>
        <dbReference type="ARBA" id="ARBA00010544"/>
    </source>
</evidence>
<keyword evidence="10" id="KW-1185">Reference proteome</keyword>
<evidence type="ECO:0000256" key="3">
    <source>
        <dbReference type="ARBA" id="ARBA00022448"/>
    </source>
</evidence>
<dbReference type="HOGENOM" id="CLU_079069_0_0_11"/>
<organism evidence="9 10">
    <name type="scientific">Collinsella stercoris DSM 13279</name>
    <dbReference type="NCBI Taxonomy" id="445975"/>
    <lineage>
        <taxon>Bacteria</taxon>
        <taxon>Bacillati</taxon>
        <taxon>Actinomycetota</taxon>
        <taxon>Coriobacteriia</taxon>
        <taxon>Coriobacteriales</taxon>
        <taxon>Coriobacteriaceae</taxon>
        <taxon>Collinsella</taxon>
    </lineage>
</organism>
<comment type="caution">
    <text evidence="9">The sequence shown here is derived from an EMBL/GenBank/DDBJ whole genome shotgun (WGS) entry which is preliminary data.</text>
</comment>
<dbReference type="GO" id="GO:0017004">
    <property type="term" value="P:cytochrome complex assembly"/>
    <property type="evidence" value="ECO:0007669"/>
    <property type="project" value="UniProtKB-KW"/>
</dbReference>
<gene>
    <name evidence="9" type="ORF">COLSTE_02258</name>
</gene>
<dbReference type="GO" id="GO:0005886">
    <property type="term" value="C:plasma membrane"/>
    <property type="evidence" value="ECO:0007669"/>
    <property type="project" value="TreeGrafter"/>
</dbReference>
<feature type="transmembrane region" description="Helical" evidence="8">
    <location>
        <begin position="188"/>
        <end position="216"/>
    </location>
</feature>
<dbReference type="Proteomes" id="UP000003560">
    <property type="component" value="Unassembled WGS sequence"/>
</dbReference>
<dbReference type="Pfam" id="PF03379">
    <property type="entry name" value="CcmB"/>
    <property type="match status" value="1"/>
</dbReference>
<reference evidence="9 10" key="1">
    <citation type="submission" date="2008-10" db="EMBL/GenBank/DDBJ databases">
        <title>Draft genome sequence of Collinsella stercoris (DSM 13279).</title>
        <authorList>
            <person name="Sudarsanam P."/>
            <person name="Ley R."/>
            <person name="Guruge J."/>
            <person name="Turnbaugh P.J."/>
            <person name="Mahowald M."/>
            <person name="Liep D."/>
            <person name="Gordon J."/>
        </authorList>
    </citation>
    <scope>NUCLEOTIDE SEQUENCE [LARGE SCALE GENOMIC DNA]</scope>
    <source>
        <strain evidence="9 10">DSM 13279</strain>
    </source>
</reference>